<feature type="domain" description="NADPH-dependent FMN reductase-like" evidence="1">
    <location>
        <begin position="1"/>
        <end position="143"/>
    </location>
</feature>
<name>A0AAJ5WN99_9BACT</name>
<evidence type="ECO:0000313" key="3">
    <source>
        <dbReference type="Proteomes" id="UP001220610"/>
    </source>
</evidence>
<dbReference type="InterPro" id="IPR014063">
    <property type="entry name" value="Arsenate-R_ArsH"/>
</dbReference>
<dbReference type="Gene3D" id="3.40.50.360">
    <property type="match status" value="1"/>
</dbReference>
<dbReference type="PANTHER" id="PTHR43590:SF1">
    <property type="entry name" value="ARSENIC RESISTANCE PROTEIN ARSH (AFU_ORTHOLOGUE AFUA_5G15030)"/>
    <property type="match status" value="1"/>
</dbReference>
<dbReference type="AlphaFoldDB" id="A0AAJ5WN99"/>
<dbReference type="GO" id="GO:0016655">
    <property type="term" value="F:oxidoreductase activity, acting on NAD(P)H, quinone or similar compound as acceptor"/>
    <property type="evidence" value="ECO:0007669"/>
    <property type="project" value="TreeGrafter"/>
</dbReference>
<dbReference type="Proteomes" id="UP001220610">
    <property type="component" value="Chromosome"/>
</dbReference>
<evidence type="ECO:0000313" key="2">
    <source>
        <dbReference type="EMBL" id="WEK33533.1"/>
    </source>
</evidence>
<gene>
    <name evidence="2" type="ORF">P0Y53_13660</name>
</gene>
<protein>
    <submittedName>
        <fullName evidence="2">NAD(P)H-dependent oxidoreductase</fullName>
    </submittedName>
</protein>
<dbReference type="InterPro" id="IPR005025">
    <property type="entry name" value="FMN_Rdtase-like_dom"/>
</dbReference>
<dbReference type="SUPFAM" id="SSF52218">
    <property type="entry name" value="Flavoproteins"/>
    <property type="match status" value="1"/>
</dbReference>
<organism evidence="2 3">
    <name type="scientific">Candidatus Pseudobacter hemicellulosilyticus</name>
    <dbReference type="NCBI Taxonomy" id="3121375"/>
    <lineage>
        <taxon>Bacteria</taxon>
        <taxon>Pseudomonadati</taxon>
        <taxon>Bacteroidota</taxon>
        <taxon>Chitinophagia</taxon>
        <taxon>Chitinophagales</taxon>
        <taxon>Chitinophagaceae</taxon>
        <taxon>Pseudobacter</taxon>
    </lineage>
</organism>
<dbReference type="PANTHER" id="PTHR43590">
    <property type="entry name" value="ARSENIC RESISTANCE PROTEIN ARSH (AFU_ORTHOLOGUE AFUA_5G15030)"/>
    <property type="match status" value="1"/>
</dbReference>
<reference evidence="2" key="1">
    <citation type="submission" date="2023-03" db="EMBL/GenBank/DDBJ databases">
        <title>Andean soil-derived lignocellulolytic bacterial consortium as a source of novel taxa and putative plastic-active enzymes.</title>
        <authorList>
            <person name="Diaz-Garcia L."/>
            <person name="Chuvochina M."/>
            <person name="Feuerriegel G."/>
            <person name="Bunk B."/>
            <person name="Sproer C."/>
            <person name="Streit W.R."/>
            <person name="Rodriguez L.M."/>
            <person name="Overmann J."/>
            <person name="Jimenez D.J."/>
        </authorList>
    </citation>
    <scope>NUCLEOTIDE SEQUENCE</scope>
    <source>
        <strain evidence="2">MAG 7</strain>
    </source>
</reference>
<dbReference type="Pfam" id="PF03358">
    <property type="entry name" value="FMN_red"/>
    <property type="match status" value="1"/>
</dbReference>
<proteinExistence type="predicted"/>
<accession>A0AAJ5WN99</accession>
<evidence type="ECO:0000259" key="1">
    <source>
        <dbReference type="Pfam" id="PF03358"/>
    </source>
</evidence>
<sequence length="191" mass="21465">MKALIFNGALERRSNSASERVSKFLSDRLQQRGVDSQVFNIVDAGIPLFDITLQKVPLAVQVMVNQFREADLHIWLTPLYHGSMTGVMKNCLDWLEISSKEPVPYLTGKLVGLVCWADGVQAMQGINAMDPVARSLRAWTLPYSLPIQRPYLFDEEGKVSAQYEQRFDLLLNLLVEGPARPQVQAETTKST</sequence>
<dbReference type="InterPro" id="IPR029039">
    <property type="entry name" value="Flavoprotein-like_sf"/>
</dbReference>
<dbReference type="EMBL" id="CP119311">
    <property type="protein sequence ID" value="WEK33533.1"/>
    <property type="molecule type" value="Genomic_DNA"/>
</dbReference>